<name>A0ACB5RY18_9PEZI</name>
<evidence type="ECO:0000313" key="2">
    <source>
        <dbReference type="Proteomes" id="UP001165186"/>
    </source>
</evidence>
<gene>
    <name evidence="1" type="primary">g644</name>
    <name evidence="1" type="ORF">NpPPO83_00000644</name>
</gene>
<accession>A0ACB5RY18</accession>
<evidence type="ECO:0000313" key="1">
    <source>
        <dbReference type="EMBL" id="GME25409.1"/>
    </source>
</evidence>
<sequence>MIKLSHAMSRVKNLRLHRVQDLKPSPDPSTGIPRQPGRRCPLPPVFHLAMVTAILAGLLTSQRNPGCLAVLSTILTALLGETVGCDPYTTMSRPDTMCREMWMIMDILATDATITYRSVQPLHGVIPTTDVSTKRRGTGLEEKNGMQLNESENENSRLRSVFPHGPD</sequence>
<keyword evidence="2" id="KW-1185">Reference proteome</keyword>
<protein>
    <submittedName>
        <fullName evidence="1">F-box domain cyclin-containing protein</fullName>
    </submittedName>
</protein>
<dbReference type="Proteomes" id="UP001165186">
    <property type="component" value="Unassembled WGS sequence"/>
</dbReference>
<proteinExistence type="predicted"/>
<dbReference type="EMBL" id="BSXG01000019">
    <property type="protein sequence ID" value="GME25409.1"/>
    <property type="molecule type" value="Genomic_DNA"/>
</dbReference>
<reference evidence="1" key="1">
    <citation type="submission" date="2024-09" db="EMBL/GenBank/DDBJ databases">
        <title>Draft Genome Sequences of Neofusicoccum parvum.</title>
        <authorList>
            <person name="Ashida A."/>
            <person name="Camagna M."/>
            <person name="Tanaka A."/>
            <person name="Takemoto D."/>
        </authorList>
    </citation>
    <scope>NUCLEOTIDE SEQUENCE</scope>
    <source>
        <strain evidence="1">PPO83</strain>
    </source>
</reference>
<comment type="caution">
    <text evidence="1">The sequence shown here is derived from an EMBL/GenBank/DDBJ whole genome shotgun (WGS) entry which is preliminary data.</text>
</comment>
<organism evidence="1 2">
    <name type="scientific">Neofusicoccum parvum</name>
    <dbReference type="NCBI Taxonomy" id="310453"/>
    <lineage>
        <taxon>Eukaryota</taxon>
        <taxon>Fungi</taxon>
        <taxon>Dikarya</taxon>
        <taxon>Ascomycota</taxon>
        <taxon>Pezizomycotina</taxon>
        <taxon>Dothideomycetes</taxon>
        <taxon>Dothideomycetes incertae sedis</taxon>
        <taxon>Botryosphaeriales</taxon>
        <taxon>Botryosphaeriaceae</taxon>
        <taxon>Neofusicoccum</taxon>
    </lineage>
</organism>